<accession>A0A8H5HL82</accession>
<evidence type="ECO:0008006" key="5">
    <source>
        <dbReference type="Google" id="ProtNLM"/>
    </source>
</evidence>
<dbReference type="AlphaFoldDB" id="A0A8H5HL82"/>
<dbReference type="EMBL" id="JAACJP010000004">
    <property type="protein sequence ID" value="KAF5385136.1"/>
    <property type="molecule type" value="Genomic_DNA"/>
</dbReference>
<dbReference type="Gene3D" id="2.130.10.30">
    <property type="entry name" value="Regulator of chromosome condensation 1/beta-lactamase-inhibitor protein II"/>
    <property type="match status" value="2"/>
</dbReference>
<keyword evidence="1" id="KW-0677">Repeat</keyword>
<evidence type="ECO:0000256" key="1">
    <source>
        <dbReference type="ARBA" id="ARBA00022737"/>
    </source>
</evidence>
<keyword evidence="4" id="KW-1185">Reference proteome</keyword>
<dbReference type="Proteomes" id="UP000565441">
    <property type="component" value="Unassembled WGS sequence"/>
</dbReference>
<name>A0A8H5HL82_9AGAR</name>
<dbReference type="PANTHER" id="PTHR22870:SF408">
    <property type="entry name" value="OS09G0560450 PROTEIN"/>
    <property type="match status" value="1"/>
</dbReference>
<organism evidence="3 4">
    <name type="scientific">Tricholomella constricta</name>
    <dbReference type="NCBI Taxonomy" id="117010"/>
    <lineage>
        <taxon>Eukaryota</taxon>
        <taxon>Fungi</taxon>
        <taxon>Dikarya</taxon>
        <taxon>Basidiomycota</taxon>
        <taxon>Agaricomycotina</taxon>
        <taxon>Agaricomycetes</taxon>
        <taxon>Agaricomycetidae</taxon>
        <taxon>Agaricales</taxon>
        <taxon>Tricholomatineae</taxon>
        <taxon>Lyophyllaceae</taxon>
        <taxon>Tricholomella</taxon>
    </lineage>
</organism>
<dbReference type="Pfam" id="PF00415">
    <property type="entry name" value="RCC1"/>
    <property type="match status" value="3"/>
</dbReference>
<feature type="repeat" description="RCC1" evidence="2">
    <location>
        <begin position="345"/>
        <end position="403"/>
    </location>
</feature>
<dbReference type="InterPro" id="IPR000408">
    <property type="entry name" value="Reg_chr_condens"/>
</dbReference>
<dbReference type="InterPro" id="IPR051210">
    <property type="entry name" value="Ub_ligase/GEF_domain"/>
</dbReference>
<evidence type="ECO:0000313" key="4">
    <source>
        <dbReference type="Proteomes" id="UP000565441"/>
    </source>
</evidence>
<evidence type="ECO:0000313" key="3">
    <source>
        <dbReference type="EMBL" id="KAF5385136.1"/>
    </source>
</evidence>
<dbReference type="PROSITE" id="PS50012">
    <property type="entry name" value="RCC1_3"/>
    <property type="match status" value="3"/>
</dbReference>
<dbReference type="PRINTS" id="PR00633">
    <property type="entry name" value="RCCNDNSATION"/>
</dbReference>
<dbReference type="PANTHER" id="PTHR22870">
    <property type="entry name" value="REGULATOR OF CHROMOSOME CONDENSATION"/>
    <property type="match status" value="1"/>
</dbReference>
<feature type="repeat" description="RCC1" evidence="2">
    <location>
        <begin position="277"/>
        <end position="337"/>
    </location>
</feature>
<sequence length="403" mass="42630">MPPNTTRIINIASGANHSLLLLETCDSSLNCETALWGSGDGSTGQLGTAYQQLIKAGASAIFRPIELPLQQEGLSGYKIKFVTASWETTYIVFSHEGKGDVLISMGANDFGDLGIGGKGKGKETLGSFHIISFAHLTVNRMSLRNATLAFQSVEAGQHHVVAQLNATWKNRVTKPCTIGWGTSRHGQLGNVLGKGGKPVPYLSIPTLVPAGDPGDPILSVALGNQHTVLLHASGKISGLGSNRKGQLQGLENARCVSQLGCTWNGTYVVSNDKEGVSCIYATGSGAHGQLGRHYTPTLPTSDGLPSLSPVDLAIPSNSPKILALACGTEHVLALLSQGAAPERTSEVWCWGWNEHGNLGTGTTKDVFTPIKIWPPAMMEGEEETRRAIGIWAGSGTSWLFTRQ</sequence>
<gene>
    <name evidence="3" type="ORF">D9615_001089</name>
</gene>
<reference evidence="3 4" key="1">
    <citation type="journal article" date="2020" name="ISME J.">
        <title>Uncovering the hidden diversity of litter-decomposition mechanisms in mushroom-forming fungi.</title>
        <authorList>
            <person name="Floudas D."/>
            <person name="Bentzer J."/>
            <person name="Ahren D."/>
            <person name="Johansson T."/>
            <person name="Persson P."/>
            <person name="Tunlid A."/>
        </authorList>
    </citation>
    <scope>NUCLEOTIDE SEQUENCE [LARGE SCALE GENOMIC DNA]</scope>
    <source>
        <strain evidence="3 4">CBS 661.87</strain>
    </source>
</reference>
<feature type="repeat" description="RCC1" evidence="2">
    <location>
        <begin position="175"/>
        <end position="233"/>
    </location>
</feature>
<dbReference type="SUPFAM" id="SSF50985">
    <property type="entry name" value="RCC1/BLIP-II"/>
    <property type="match status" value="1"/>
</dbReference>
<dbReference type="InterPro" id="IPR009091">
    <property type="entry name" value="RCC1/BLIP-II"/>
</dbReference>
<protein>
    <recommendedName>
        <fullName evidence="5">RCC1/BLIP-II protein</fullName>
    </recommendedName>
</protein>
<dbReference type="PROSITE" id="PS00626">
    <property type="entry name" value="RCC1_2"/>
    <property type="match status" value="1"/>
</dbReference>
<dbReference type="OrthoDB" id="5370059at2759"/>
<comment type="caution">
    <text evidence="3">The sequence shown here is derived from an EMBL/GenBank/DDBJ whole genome shotgun (WGS) entry which is preliminary data.</text>
</comment>
<evidence type="ECO:0000256" key="2">
    <source>
        <dbReference type="PROSITE-ProRule" id="PRU00235"/>
    </source>
</evidence>
<proteinExistence type="predicted"/>